<reference evidence="2" key="1">
    <citation type="submission" date="2017-09" db="EMBL/GenBank/DDBJ databases">
        <title>Polyketide synthases of a Diaporthe helianthi virulent isolate.</title>
        <authorList>
            <person name="Baroncelli R."/>
        </authorList>
    </citation>
    <scope>NUCLEOTIDE SEQUENCE [LARGE SCALE GENOMIC DNA]</scope>
    <source>
        <strain evidence="2">7/96</strain>
    </source>
</reference>
<organism evidence="2 3">
    <name type="scientific">Diaporthe helianthi</name>
    <dbReference type="NCBI Taxonomy" id="158607"/>
    <lineage>
        <taxon>Eukaryota</taxon>
        <taxon>Fungi</taxon>
        <taxon>Dikarya</taxon>
        <taxon>Ascomycota</taxon>
        <taxon>Pezizomycotina</taxon>
        <taxon>Sordariomycetes</taxon>
        <taxon>Sordariomycetidae</taxon>
        <taxon>Diaporthales</taxon>
        <taxon>Diaporthaceae</taxon>
        <taxon>Diaporthe</taxon>
    </lineage>
</organism>
<gene>
    <name evidence="2" type="ORF">DHEL01_v211740</name>
</gene>
<evidence type="ECO:0000313" key="2">
    <source>
        <dbReference type="EMBL" id="POS69865.1"/>
    </source>
</evidence>
<feature type="compositionally biased region" description="Polar residues" evidence="1">
    <location>
        <begin position="1"/>
        <end position="10"/>
    </location>
</feature>
<proteinExistence type="predicted"/>
<dbReference type="OrthoDB" id="10536661at2759"/>
<evidence type="ECO:0000313" key="3">
    <source>
        <dbReference type="Proteomes" id="UP000094444"/>
    </source>
</evidence>
<dbReference type="EMBL" id="MAVT02001948">
    <property type="protein sequence ID" value="POS69865.1"/>
    <property type="molecule type" value="Genomic_DNA"/>
</dbReference>
<keyword evidence="3" id="KW-1185">Reference proteome</keyword>
<dbReference type="InParanoid" id="A0A2P5HI02"/>
<feature type="region of interest" description="Disordered" evidence="1">
    <location>
        <begin position="1"/>
        <end position="35"/>
    </location>
</feature>
<evidence type="ECO:0000256" key="1">
    <source>
        <dbReference type="SAM" id="MobiDB-lite"/>
    </source>
</evidence>
<sequence>MSGKRTQAQNAKVKGTPGKQPAAPAPQPDTPEKELQQSMLNSKVILVVVEALGVRDFPGTADPEKREMGKKKNHWALRFIIRHKFSFRQDGRDKAQPQRDEGTMQGSPGGTKSCFSILMAAGISLLNGSTVSIIPIQETEAFHHLIGYRYSPERVDRAPIAKATFPAGFNRLESCTVRLVMNPEAGEAEKDTPGKFKVVLPYQDQPPAVQTFKRS</sequence>
<accession>A0A2P5HI02</accession>
<feature type="region of interest" description="Disordered" evidence="1">
    <location>
        <begin position="88"/>
        <end position="109"/>
    </location>
</feature>
<comment type="caution">
    <text evidence="2">The sequence shown here is derived from an EMBL/GenBank/DDBJ whole genome shotgun (WGS) entry which is preliminary data.</text>
</comment>
<dbReference type="AlphaFoldDB" id="A0A2P5HI02"/>
<dbReference type="Proteomes" id="UP000094444">
    <property type="component" value="Unassembled WGS sequence"/>
</dbReference>
<feature type="compositionally biased region" description="Basic and acidic residues" evidence="1">
    <location>
        <begin position="88"/>
        <end position="102"/>
    </location>
</feature>
<protein>
    <submittedName>
        <fullName evidence="2">Uncharacterized protein</fullName>
    </submittedName>
</protein>
<name>A0A2P5HI02_DIAHE</name>